<gene>
    <name evidence="4" type="primary">betC_20</name>
    <name evidence="4" type="ORF">Pla133_37330</name>
</gene>
<keyword evidence="2 4" id="KW-0378">Hydrolase</keyword>
<dbReference type="PROSITE" id="PS51257">
    <property type="entry name" value="PROKAR_LIPOPROTEIN"/>
    <property type="match status" value="1"/>
</dbReference>
<dbReference type="EC" id="3.1.6.6" evidence="4"/>
<dbReference type="Proteomes" id="UP000316921">
    <property type="component" value="Chromosome"/>
</dbReference>
<evidence type="ECO:0000313" key="4">
    <source>
        <dbReference type="EMBL" id="QDU68632.1"/>
    </source>
</evidence>
<sequence length="513" mass="55348">MGPSNRARAAALVAICTLVLIGCGSTEVPAPRPNVLLLVVDTLRADRLDAEHMPQLAAFADEGLRFVHAQSPRAKTTPAVASLFTGLYPPQHGVRDLTVPLPASHPTLAERLSDAGYATAAIVGNFVMVRRRSALDRGFDLWVEDLPQSTGVPPSAVPQRTAESLTDGALAALGLRAGPAADGAGPSEALDRGDQPWFLYLHYMDPHGAYEPPADFPPRAGAPDMVPTLSAIPRTELHRPRVATYNVPESARTMDGGFDAAAVRALYDAEVRFVDAQLGRLFEELRTAGMLEDTLVVVTADHGESLGEHLYWFEHGLYAYEATCRVPLVVRFPGAWPERPAGITRASDVSLADVAPTLLELLDLPPLPPAWGDAPTGQSCAANWLAGEAGDHPVFSDKSDGADLDGAIQIKAVRFRTMKLIRRFTYLRGADGPELRVLSDELYDLGSDPDETVNRIDDPALAGWRERLTLDLVRYFAADADLPAVAASIRAQREELRSGAADDVRHLQALGYW</sequence>
<dbReference type="Pfam" id="PF00884">
    <property type="entry name" value="Sulfatase"/>
    <property type="match status" value="1"/>
</dbReference>
<dbReference type="SUPFAM" id="SSF53649">
    <property type="entry name" value="Alkaline phosphatase-like"/>
    <property type="match status" value="1"/>
</dbReference>
<evidence type="ECO:0000256" key="1">
    <source>
        <dbReference type="ARBA" id="ARBA00008779"/>
    </source>
</evidence>
<dbReference type="Gene3D" id="3.40.720.10">
    <property type="entry name" value="Alkaline Phosphatase, subunit A"/>
    <property type="match status" value="1"/>
</dbReference>
<dbReference type="GO" id="GO:0004065">
    <property type="term" value="F:arylsulfatase activity"/>
    <property type="evidence" value="ECO:0007669"/>
    <property type="project" value="TreeGrafter"/>
</dbReference>
<dbReference type="InterPro" id="IPR017850">
    <property type="entry name" value="Alkaline_phosphatase_core_sf"/>
</dbReference>
<dbReference type="AlphaFoldDB" id="A0A518BNS0"/>
<comment type="similarity">
    <text evidence="1">Belongs to the sulfatase family.</text>
</comment>
<dbReference type="RefSeq" id="WP_145067812.1">
    <property type="nucleotide sequence ID" value="NZ_CP036287.1"/>
</dbReference>
<protein>
    <submittedName>
        <fullName evidence="4">Choline-sulfatase</fullName>
        <ecNumber evidence="4">3.1.6.6</ecNumber>
    </submittedName>
</protein>
<organism evidence="4 5">
    <name type="scientific">Engelhardtia mirabilis</name>
    <dbReference type="NCBI Taxonomy" id="2528011"/>
    <lineage>
        <taxon>Bacteria</taxon>
        <taxon>Pseudomonadati</taxon>
        <taxon>Planctomycetota</taxon>
        <taxon>Planctomycetia</taxon>
        <taxon>Planctomycetia incertae sedis</taxon>
        <taxon>Engelhardtia</taxon>
    </lineage>
</organism>
<proteinExistence type="inferred from homology"/>
<dbReference type="EMBL" id="CP036287">
    <property type="protein sequence ID" value="QDU68632.1"/>
    <property type="molecule type" value="Genomic_DNA"/>
</dbReference>
<keyword evidence="5" id="KW-1185">Reference proteome</keyword>
<evidence type="ECO:0000259" key="3">
    <source>
        <dbReference type="Pfam" id="PF00884"/>
    </source>
</evidence>
<reference evidence="4 5" key="1">
    <citation type="submission" date="2019-02" db="EMBL/GenBank/DDBJ databases">
        <title>Deep-cultivation of Planctomycetes and their phenomic and genomic characterization uncovers novel biology.</title>
        <authorList>
            <person name="Wiegand S."/>
            <person name="Jogler M."/>
            <person name="Boedeker C."/>
            <person name="Pinto D."/>
            <person name="Vollmers J."/>
            <person name="Rivas-Marin E."/>
            <person name="Kohn T."/>
            <person name="Peeters S.H."/>
            <person name="Heuer A."/>
            <person name="Rast P."/>
            <person name="Oberbeckmann S."/>
            <person name="Bunk B."/>
            <person name="Jeske O."/>
            <person name="Meyerdierks A."/>
            <person name="Storesund J.E."/>
            <person name="Kallscheuer N."/>
            <person name="Luecker S."/>
            <person name="Lage O.M."/>
            <person name="Pohl T."/>
            <person name="Merkel B.J."/>
            <person name="Hornburger P."/>
            <person name="Mueller R.-W."/>
            <person name="Bruemmer F."/>
            <person name="Labrenz M."/>
            <person name="Spormann A.M."/>
            <person name="Op den Camp H."/>
            <person name="Overmann J."/>
            <person name="Amann R."/>
            <person name="Jetten M.S.M."/>
            <person name="Mascher T."/>
            <person name="Medema M.H."/>
            <person name="Devos D.P."/>
            <person name="Kaster A.-K."/>
            <person name="Ovreas L."/>
            <person name="Rohde M."/>
            <person name="Galperin M.Y."/>
            <person name="Jogler C."/>
        </authorList>
    </citation>
    <scope>NUCLEOTIDE SEQUENCE [LARGE SCALE GENOMIC DNA]</scope>
    <source>
        <strain evidence="4 5">Pla133</strain>
    </source>
</reference>
<dbReference type="GO" id="GO:0047753">
    <property type="term" value="F:choline-sulfatase activity"/>
    <property type="evidence" value="ECO:0007669"/>
    <property type="project" value="UniProtKB-EC"/>
</dbReference>
<evidence type="ECO:0000256" key="2">
    <source>
        <dbReference type="ARBA" id="ARBA00022801"/>
    </source>
</evidence>
<dbReference type="PANTHER" id="PTHR42693">
    <property type="entry name" value="ARYLSULFATASE FAMILY MEMBER"/>
    <property type="match status" value="1"/>
</dbReference>
<accession>A0A518BNS0</accession>
<dbReference type="PANTHER" id="PTHR42693:SF53">
    <property type="entry name" value="ENDO-4-O-SULFATASE"/>
    <property type="match status" value="1"/>
</dbReference>
<dbReference type="InterPro" id="IPR050738">
    <property type="entry name" value="Sulfatase"/>
</dbReference>
<name>A0A518BNS0_9BACT</name>
<feature type="domain" description="Sulfatase N-terminal" evidence="3">
    <location>
        <begin position="33"/>
        <end position="363"/>
    </location>
</feature>
<dbReference type="InterPro" id="IPR000917">
    <property type="entry name" value="Sulfatase_N"/>
</dbReference>
<dbReference type="CDD" id="cd16148">
    <property type="entry name" value="sulfatase_like"/>
    <property type="match status" value="1"/>
</dbReference>
<evidence type="ECO:0000313" key="5">
    <source>
        <dbReference type="Proteomes" id="UP000316921"/>
    </source>
</evidence>
<dbReference type="KEGG" id="pbap:Pla133_37330"/>